<evidence type="ECO:0000313" key="6">
    <source>
        <dbReference type="EMBL" id="MCC2211445.1"/>
    </source>
</evidence>
<dbReference type="PANTHER" id="PTHR33514:SF13">
    <property type="entry name" value="PROTEIN ABCI12, CHLOROPLASTIC"/>
    <property type="match status" value="1"/>
</dbReference>
<dbReference type="PANTHER" id="PTHR33514">
    <property type="entry name" value="PROTEIN ABCI12, CHLOROPLASTIC"/>
    <property type="match status" value="1"/>
</dbReference>
<evidence type="ECO:0000313" key="7">
    <source>
        <dbReference type="Proteomes" id="UP001198242"/>
    </source>
</evidence>
<dbReference type="CDD" id="cd16914">
    <property type="entry name" value="EcfT"/>
    <property type="match status" value="1"/>
</dbReference>
<feature type="transmembrane region" description="Helical" evidence="5">
    <location>
        <begin position="93"/>
        <end position="111"/>
    </location>
</feature>
<organism evidence="6 7">
    <name type="scientific">Hominilimicola fabiformis</name>
    <dbReference type="NCBI Taxonomy" id="2885356"/>
    <lineage>
        <taxon>Bacteria</taxon>
        <taxon>Bacillati</taxon>
        <taxon>Bacillota</taxon>
        <taxon>Clostridia</taxon>
        <taxon>Eubacteriales</taxon>
        <taxon>Oscillospiraceae</taxon>
        <taxon>Hominilimicola</taxon>
    </lineage>
</organism>
<evidence type="ECO:0000256" key="1">
    <source>
        <dbReference type="ARBA" id="ARBA00004141"/>
    </source>
</evidence>
<keyword evidence="4 5" id="KW-0472">Membrane</keyword>
<evidence type="ECO:0000256" key="2">
    <source>
        <dbReference type="ARBA" id="ARBA00022692"/>
    </source>
</evidence>
<dbReference type="RefSeq" id="WP_308456977.1">
    <property type="nucleotide sequence ID" value="NZ_JAJEQM010000017.1"/>
</dbReference>
<dbReference type="Proteomes" id="UP001198242">
    <property type="component" value="Unassembled WGS sequence"/>
</dbReference>
<keyword evidence="3 5" id="KW-1133">Transmembrane helix</keyword>
<keyword evidence="7" id="KW-1185">Reference proteome</keyword>
<accession>A0AAE3E034</accession>
<name>A0AAE3E034_9FIRM</name>
<evidence type="ECO:0000256" key="3">
    <source>
        <dbReference type="ARBA" id="ARBA00022989"/>
    </source>
</evidence>
<dbReference type="InterPro" id="IPR003339">
    <property type="entry name" value="ABC/ECF_trnsptr_transmembrane"/>
</dbReference>
<dbReference type="EMBL" id="JAJEQM010000017">
    <property type="protein sequence ID" value="MCC2211445.1"/>
    <property type="molecule type" value="Genomic_DNA"/>
</dbReference>
<sequence length="294" mass="33313">MNEFAKYHPLINFIYFTAVIVFSMIFVHPICLVTSLLCSVMYSVILNGKKALKFIAMLLPLMLISALINPAFNHEGVTVIAYLPSGNPLTLESILYGIVAASMVATVICWFSCFNKIMTSDKFIYLFGRIIPSLSLILSMTFRFVPKFKEQVQEVSNAQKSMGRDSSEGSVFARVKNSIRILSAVITWSLENAIDTSDSMKSRGYGLTGRTAYSNYVFDKRDVTALIYLAVTITYFLIGALLGKINYRYFPSMRGTDMSFYSTSIFISYIMICIMPIIIEIWEELKWRKLKSKI</sequence>
<dbReference type="GO" id="GO:0005886">
    <property type="term" value="C:plasma membrane"/>
    <property type="evidence" value="ECO:0007669"/>
    <property type="project" value="TreeGrafter"/>
</dbReference>
<evidence type="ECO:0000256" key="4">
    <source>
        <dbReference type="ARBA" id="ARBA00023136"/>
    </source>
</evidence>
<comment type="subcellular location">
    <subcellularLocation>
        <location evidence="1">Membrane</location>
        <topology evidence="1">Multi-pass membrane protein</topology>
    </subcellularLocation>
</comment>
<gene>
    <name evidence="6" type="ORF">LKE05_11675</name>
</gene>
<feature type="transmembrane region" description="Helical" evidence="5">
    <location>
        <begin position="13"/>
        <end position="42"/>
    </location>
</feature>
<evidence type="ECO:0000256" key="5">
    <source>
        <dbReference type="SAM" id="Phobius"/>
    </source>
</evidence>
<proteinExistence type="predicted"/>
<dbReference type="AlphaFoldDB" id="A0AAE3E034"/>
<feature type="transmembrane region" description="Helical" evidence="5">
    <location>
        <begin position="54"/>
        <end position="73"/>
    </location>
</feature>
<dbReference type="Pfam" id="PF02361">
    <property type="entry name" value="CbiQ"/>
    <property type="match status" value="1"/>
</dbReference>
<protein>
    <submittedName>
        <fullName evidence="6">Energy-coupling factor transporter transmembrane protein EcfT</fullName>
    </submittedName>
</protein>
<feature type="transmembrane region" description="Helical" evidence="5">
    <location>
        <begin position="225"/>
        <end position="247"/>
    </location>
</feature>
<feature type="transmembrane region" description="Helical" evidence="5">
    <location>
        <begin position="259"/>
        <end position="279"/>
    </location>
</feature>
<feature type="transmembrane region" description="Helical" evidence="5">
    <location>
        <begin position="123"/>
        <end position="145"/>
    </location>
</feature>
<reference evidence="6 7" key="1">
    <citation type="submission" date="2021-10" db="EMBL/GenBank/DDBJ databases">
        <title>Anaerobic single-cell dispensing facilitates the cultivation of human gut bacteria.</title>
        <authorList>
            <person name="Afrizal A."/>
        </authorList>
    </citation>
    <scope>NUCLEOTIDE SEQUENCE [LARGE SCALE GENOMIC DNA]</scope>
    <source>
        <strain evidence="6 7">CLA-AA-H232</strain>
    </source>
</reference>
<comment type="caution">
    <text evidence="6">The sequence shown here is derived from an EMBL/GenBank/DDBJ whole genome shotgun (WGS) entry which is preliminary data.</text>
</comment>
<keyword evidence="2 5" id="KW-0812">Transmembrane</keyword>